<dbReference type="GO" id="GO:0018509">
    <property type="term" value="F:cis-2,3-dihydrobiphenyl-2,3-diol dehydrogenase activity"/>
    <property type="evidence" value="ECO:0007669"/>
    <property type="project" value="UniProtKB-EC"/>
</dbReference>
<proteinExistence type="inferred from homology"/>
<keyword evidence="4" id="KW-1185">Reference proteome</keyword>
<protein>
    <submittedName>
        <fullName evidence="3">Cis-2,3-dihydrobiphenyl-2,3-diol dehydrogenase</fullName>
        <ecNumber evidence="3">1.3.1.56</ecNumber>
    </submittedName>
</protein>
<dbReference type="Pfam" id="PF00106">
    <property type="entry name" value="adh_short"/>
    <property type="match status" value="1"/>
</dbReference>
<dbReference type="RefSeq" id="WP_188072574.1">
    <property type="nucleotide sequence ID" value="NZ_BSPS01000023.1"/>
</dbReference>
<dbReference type="Proteomes" id="UP000571950">
    <property type="component" value="Unassembled WGS sequence"/>
</dbReference>
<gene>
    <name evidence="3" type="ORF">GGR43_002800</name>
</gene>
<keyword evidence="2 3" id="KW-0560">Oxidoreductase</keyword>
<dbReference type="SUPFAM" id="SSF51735">
    <property type="entry name" value="NAD(P)-binding Rossmann-fold domains"/>
    <property type="match status" value="1"/>
</dbReference>
<dbReference type="InterPro" id="IPR036291">
    <property type="entry name" value="NAD(P)-bd_dom_sf"/>
</dbReference>
<dbReference type="InterPro" id="IPR020904">
    <property type="entry name" value="Sc_DH/Rdtase_CS"/>
</dbReference>
<dbReference type="PANTHER" id="PTHR43180">
    <property type="entry name" value="3-OXOACYL-(ACYL-CARRIER-PROTEIN) REDUCTASE (AFU_ORTHOLOGUE AFUA_6G11210)"/>
    <property type="match status" value="1"/>
</dbReference>
<dbReference type="PROSITE" id="PS00061">
    <property type="entry name" value="ADH_SHORT"/>
    <property type="match status" value="1"/>
</dbReference>
<dbReference type="PANTHER" id="PTHR43180:SF66">
    <property type="entry name" value="SHORT-CHAIN DEHYDROGENASE_REDUCTASE FAMILY PROTEIN"/>
    <property type="match status" value="1"/>
</dbReference>
<organism evidence="3 4">
    <name type="scientific">Sphingobium jiangsuense</name>
    <dbReference type="NCBI Taxonomy" id="870476"/>
    <lineage>
        <taxon>Bacteria</taxon>
        <taxon>Pseudomonadati</taxon>
        <taxon>Pseudomonadota</taxon>
        <taxon>Alphaproteobacteria</taxon>
        <taxon>Sphingomonadales</taxon>
        <taxon>Sphingomonadaceae</taxon>
        <taxon>Sphingobium</taxon>
    </lineage>
</organism>
<comment type="similarity">
    <text evidence="1">Belongs to the short-chain dehydrogenases/reductases (SDR) family.</text>
</comment>
<reference evidence="3 4" key="1">
    <citation type="submission" date="2020-08" db="EMBL/GenBank/DDBJ databases">
        <title>Genomic Encyclopedia of Type Strains, Phase IV (KMG-IV): sequencing the most valuable type-strain genomes for metagenomic binning, comparative biology and taxonomic classification.</title>
        <authorList>
            <person name="Goeker M."/>
        </authorList>
    </citation>
    <scope>NUCLEOTIDE SEQUENCE [LARGE SCALE GENOMIC DNA]</scope>
    <source>
        <strain evidence="3 4">DSM 26189</strain>
    </source>
</reference>
<evidence type="ECO:0000256" key="2">
    <source>
        <dbReference type="ARBA" id="ARBA00023002"/>
    </source>
</evidence>
<dbReference type="EMBL" id="JACIDT010000009">
    <property type="protein sequence ID" value="MBB3927077.1"/>
    <property type="molecule type" value="Genomic_DNA"/>
</dbReference>
<comment type="caution">
    <text evidence="3">The sequence shown here is derived from an EMBL/GenBank/DDBJ whole genome shotgun (WGS) entry which is preliminary data.</text>
</comment>
<dbReference type="InterPro" id="IPR002347">
    <property type="entry name" value="SDR_fam"/>
</dbReference>
<dbReference type="EC" id="1.3.1.56" evidence="3"/>
<dbReference type="PRINTS" id="PR00081">
    <property type="entry name" value="GDHRDH"/>
</dbReference>
<dbReference type="Gene3D" id="3.40.50.720">
    <property type="entry name" value="NAD(P)-binding Rossmann-like Domain"/>
    <property type="match status" value="1"/>
</dbReference>
<dbReference type="AlphaFoldDB" id="A0A7W6BL40"/>
<evidence type="ECO:0000313" key="4">
    <source>
        <dbReference type="Proteomes" id="UP000571950"/>
    </source>
</evidence>
<name>A0A7W6BL40_9SPHN</name>
<evidence type="ECO:0000313" key="3">
    <source>
        <dbReference type="EMBL" id="MBB3927077.1"/>
    </source>
</evidence>
<evidence type="ECO:0000256" key="1">
    <source>
        <dbReference type="ARBA" id="ARBA00006484"/>
    </source>
</evidence>
<sequence length="268" mass="27607">MGRLAGQSVYITGAAGGLGLAIVRRFVAEGARCVVLDRRKPDPDVAAALGEAVRFLEGDVRDAAAHRGAVETALAQFGALDCFIGNAGIWDFNRSLRAMDAAALESGFHELFGINVLGYLLGAKAAAAALADSGGSMIFTLSNAATMSNGGGVLYTASKHAGLGIVRQLAYELAPRVRVNAVAPGAILTGLSGPASLGLDDQTIRSLGFEAVADKIVPLGRIPEIEDYVPAYVFLAARDENVPATGMVLRYDGGLSVRGFLSANGDGQ</sequence>
<accession>A0A7W6BL40</accession>